<accession>A0A6L4WXX6</accession>
<keyword evidence="2 6" id="KW-0489">Methyltransferase</keyword>
<comment type="caution">
    <text evidence="6">The sequence shown here is derived from an EMBL/GenBank/DDBJ whole genome shotgun (WGS) entry which is preliminary data.</text>
</comment>
<name>A0A6L4WXX6_9BIFI</name>
<proteinExistence type="inferred from homology"/>
<dbReference type="InterPro" id="IPR002052">
    <property type="entry name" value="DNA_methylase_N6_adenine_CS"/>
</dbReference>
<dbReference type="GO" id="GO:0003677">
    <property type="term" value="F:DNA binding"/>
    <property type="evidence" value="ECO:0007669"/>
    <property type="project" value="InterPro"/>
</dbReference>
<dbReference type="EMBL" id="WBSM01000011">
    <property type="protein sequence ID" value="KAB8287096.1"/>
    <property type="molecule type" value="Genomic_DNA"/>
</dbReference>
<sequence length="481" mass="54224">MPERIEAVTPDLTQENVEKILALFPNVGTEVQDKETGEIKCAIDFDALRDQLGDVAEGMRERYQFTWPGKRAAKEEARRPIAKTLRPVKERSKNWDDTQNLYIEGDNLDALKILRETYAGKIKMIYIDPPYNTGHDFVYHDHFAQKDNDYKPNNGEHTEEGQLVANPESNGRFHSDWCSMMYPRLLLARDLLSSDGAIFVSLDDNEITNATKIMDEIYGEKNRVAIICHKSRASISNDKVISPNHNLILFYVKNVDLVEKTKSKIGLDPDLTGFDNDDQDNRGPYKLVPVDGPGGARKGNPYYSFLGVEGYWRFSKQTMQEKYQNGLIVKRGDSLAQKYYLAQAKESRKTATTWWDDAGLTSTATANLKTLMGGKTFDAPKPVSLIYRMLQLISYLDKDSIILDFFSGSATTAHAVMQLNAEDGGHRKFIMVQLPEVCDEKSEAAKAGYHTICEIGEERIRRAGEKIKAEVENQQLALGGG</sequence>
<evidence type="ECO:0000256" key="4">
    <source>
        <dbReference type="ARBA" id="ARBA00022691"/>
    </source>
</evidence>
<dbReference type="InterPro" id="IPR029063">
    <property type="entry name" value="SAM-dependent_MTases_sf"/>
</dbReference>
<comment type="similarity">
    <text evidence="1">Belongs to the N(4)/N(6)-methyltransferase family.</text>
</comment>
<organism evidence="6 7">
    <name type="scientific">Bifidobacterium ramosum</name>
    <dbReference type="NCBI Taxonomy" id="1798158"/>
    <lineage>
        <taxon>Bacteria</taxon>
        <taxon>Bacillati</taxon>
        <taxon>Actinomycetota</taxon>
        <taxon>Actinomycetes</taxon>
        <taxon>Bifidobacteriales</taxon>
        <taxon>Bifidobacteriaceae</taxon>
        <taxon>Bifidobacterium</taxon>
    </lineage>
</organism>
<dbReference type="Proteomes" id="UP000482084">
    <property type="component" value="Unassembled WGS sequence"/>
</dbReference>
<evidence type="ECO:0000259" key="5">
    <source>
        <dbReference type="Pfam" id="PF01555"/>
    </source>
</evidence>
<dbReference type="GO" id="GO:0008170">
    <property type="term" value="F:N-methyltransferase activity"/>
    <property type="evidence" value="ECO:0007669"/>
    <property type="project" value="InterPro"/>
</dbReference>
<evidence type="ECO:0000313" key="7">
    <source>
        <dbReference type="Proteomes" id="UP000482084"/>
    </source>
</evidence>
<keyword evidence="3" id="KW-0808">Transferase</keyword>
<keyword evidence="7" id="KW-1185">Reference proteome</keyword>
<feature type="domain" description="DNA methylase N-4/N-6" evidence="5">
    <location>
        <begin position="122"/>
        <end position="429"/>
    </location>
</feature>
<evidence type="ECO:0000313" key="6">
    <source>
        <dbReference type="EMBL" id="KAB8287096.1"/>
    </source>
</evidence>
<evidence type="ECO:0000256" key="2">
    <source>
        <dbReference type="ARBA" id="ARBA00022603"/>
    </source>
</evidence>
<dbReference type="AlphaFoldDB" id="A0A6L4WXX6"/>
<reference evidence="6 7" key="1">
    <citation type="submission" date="2019-10" db="EMBL/GenBank/DDBJ databases">
        <title>Characterization of the phylogenetic diversity of two novel species belonging to the genus Bifidobacterium: Bifidobacterium cebidarum sp. nov. and Bifidobacterium leontopitheci sp. nov.</title>
        <authorList>
            <person name="Lugli G.A."/>
            <person name="Duranti S."/>
            <person name="Milani C."/>
            <person name="Turroni F."/>
            <person name="Ventura M."/>
        </authorList>
    </citation>
    <scope>NUCLEOTIDE SEQUENCE [LARGE SCALE GENOMIC DNA]</scope>
    <source>
        <strain evidence="6 7">DSM 100688</strain>
    </source>
</reference>
<dbReference type="SUPFAM" id="SSF53335">
    <property type="entry name" value="S-adenosyl-L-methionine-dependent methyltransferases"/>
    <property type="match status" value="1"/>
</dbReference>
<dbReference type="InterPro" id="IPR002941">
    <property type="entry name" value="DNA_methylase_N4/N6"/>
</dbReference>
<dbReference type="InterPro" id="IPR002295">
    <property type="entry name" value="N4/N6-MTase_EcoPI_Mod-like"/>
</dbReference>
<dbReference type="PRINTS" id="PR00506">
    <property type="entry name" value="D21N6MTFRASE"/>
</dbReference>
<dbReference type="Pfam" id="PF01555">
    <property type="entry name" value="N6_N4_Mtase"/>
    <property type="match status" value="1"/>
</dbReference>
<dbReference type="GO" id="GO:0032259">
    <property type="term" value="P:methylation"/>
    <property type="evidence" value="ECO:0007669"/>
    <property type="project" value="UniProtKB-KW"/>
</dbReference>
<protein>
    <submittedName>
        <fullName evidence="6">DNA methylase N-4</fullName>
    </submittedName>
</protein>
<gene>
    <name evidence="6" type="ORF">DSM100688_1871</name>
</gene>
<evidence type="ECO:0000256" key="1">
    <source>
        <dbReference type="ARBA" id="ARBA00006594"/>
    </source>
</evidence>
<dbReference type="RefSeq" id="WP_239519365.1">
    <property type="nucleotide sequence ID" value="NZ_WBSM01000011.1"/>
</dbReference>
<dbReference type="PIRSF" id="PIRSF015855">
    <property type="entry name" value="TypeIII_Mtase_mKpnI"/>
    <property type="match status" value="1"/>
</dbReference>
<evidence type="ECO:0000256" key="3">
    <source>
        <dbReference type="ARBA" id="ARBA00022679"/>
    </source>
</evidence>
<dbReference type="PROSITE" id="PS00092">
    <property type="entry name" value="N6_MTASE"/>
    <property type="match status" value="1"/>
</dbReference>
<dbReference type="Gene3D" id="3.40.50.150">
    <property type="entry name" value="Vaccinia Virus protein VP39"/>
    <property type="match status" value="1"/>
</dbReference>
<keyword evidence="4" id="KW-0949">S-adenosyl-L-methionine</keyword>